<dbReference type="Pfam" id="PF17853">
    <property type="entry name" value="GGDEF_2"/>
    <property type="match status" value="1"/>
</dbReference>
<accession>A0A931G4A9</accession>
<gene>
    <name evidence="6" type="ORF">IV500_04150</name>
</gene>
<dbReference type="InterPro" id="IPR012914">
    <property type="entry name" value="PucR_dom"/>
</dbReference>
<keyword evidence="7" id="KW-1185">Reference proteome</keyword>
<evidence type="ECO:0000259" key="5">
    <source>
        <dbReference type="Pfam" id="PF17853"/>
    </source>
</evidence>
<dbReference type="InterPro" id="IPR041522">
    <property type="entry name" value="CdaR_GGDEF"/>
</dbReference>
<dbReference type="PANTHER" id="PTHR33744">
    <property type="entry name" value="CARBOHYDRATE DIACID REGULATOR"/>
    <property type="match status" value="1"/>
</dbReference>
<dbReference type="InterPro" id="IPR051448">
    <property type="entry name" value="CdaR-like_regulators"/>
</dbReference>
<dbReference type="InterPro" id="IPR025736">
    <property type="entry name" value="PucR_C-HTH_dom"/>
</dbReference>
<protein>
    <submittedName>
        <fullName evidence="6">PucR family transcriptional regulator ligand-binding domain-containing protein</fullName>
    </submittedName>
</protein>
<dbReference type="AlphaFoldDB" id="A0A931G4A9"/>
<dbReference type="EMBL" id="JADNYM010000004">
    <property type="protein sequence ID" value="MBG0738613.1"/>
    <property type="molecule type" value="Genomic_DNA"/>
</dbReference>
<sequence length="576" mass="61621">MLPTIRQVLDLAIVQGAAPEVLGGTAELHRPVRWVHVSEIKDPAGMLSGGELVLTTGLELERSPAAAADYLHAVEATGAAGVMVELADPRPGVLAALRAAAVTVSMPVIALARRVRFVDITELVHRQIVAEQLELAELSRSVHEAFTQLSLESAGAQEIVARASVFIQAPVVLEDLSHLVLTHAADRYSTTDLLADWERRSRVTPATGQTGRAGPEGWLQTPVGLRRQLWGRLIVPVSLHGGPEADGGRDRDPGKAYANDPGNESASDSVAAMVLERAGQALSINRLAERDQRQLSQQAQSGLLNELRQPRALTEPEAVARAAALGLRPSPLYLPVVVRVGGAGEETRTDPLAGQRDERSLLEDVVQVLNSTGSSALIASMQAGYIAVLLSLPARALEQQLLERICDGLTAPTRIPAARKQLPAPPVPTGWTMGVGHARSELLDAAAGLDEASHVAQTASTLKEHSKPFFRAHDVRLRGLLALLRNDSRVQAFVESELAGVLRLAAHDDGAQLALLQAYLEHGGNKAAMAREGFLSRPTLYARLARLEELLAVDLDDPESRTSLHVAVMLHQLRGL</sequence>
<dbReference type="RefSeq" id="WP_196395543.1">
    <property type="nucleotide sequence ID" value="NZ_JADNYM010000004.1"/>
</dbReference>
<evidence type="ECO:0000256" key="2">
    <source>
        <dbReference type="SAM" id="MobiDB-lite"/>
    </source>
</evidence>
<comment type="caution">
    <text evidence="6">The sequence shown here is derived from an EMBL/GenBank/DDBJ whole genome shotgun (WGS) entry which is preliminary data.</text>
</comment>
<feature type="domain" description="PucR C-terminal helix-turn-helix" evidence="4">
    <location>
        <begin position="513"/>
        <end position="569"/>
    </location>
</feature>
<feature type="domain" description="CdaR GGDEF-like" evidence="5">
    <location>
        <begin position="315"/>
        <end position="457"/>
    </location>
</feature>
<evidence type="ECO:0000313" key="7">
    <source>
        <dbReference type="Proteomes" id="UP000655366"/>
    </source>
</evidence>
<name>A0A931G4A9_9MICC</name>
<feature type="region of interest" description="Disordered" evidence="2">
    <location>
        <begin position="241"/>
        <end position="268"/>
    </location>
</feature>
<organism evidence="6 7">
    <name type="scientific">Arthrobacter terrae</name>
    <dbReference type="NCBI Taxonomy" id="2935737"/>
    <lineage>
        <taxon>Bacteria</taxon>
        <taxon>Bacillati</taxon>
        <taxon>Actinomycetota</taxon>
        <taxon>Actinomycetes</taxon>
        <taxon>Micrococcales</taxon>
        <taxon>Micrococcaceae</taxon>
        <taxon>Arthrobacter</taxon>
    </lineage>
</organism>
<feature type="domain" description="Purine catabolism PurC-like" evidence="3">
    <location>
        <begin position="7"/>
        <end position="128"/>
    </location>
</feature>
<evidence type="ECO:0000256" key="1">
    <source>
        <dbReference type="ARBA" id="ARBA00006754"/>
    </source>
</evidence>
<dbReference type="Pfam" id="PF13556">
    <property type="entry name" value="HTH_30"/>
    <property type="match status" value="1"/>
</dbReference>
<dbReference type="PANTHER" id="PTHR33744:SF1">
    <property type="entry name" value="DNA-BINDING TRANSCRIPTIONAL ACTIVATOR ADER"/>
    <property type="match status" value="1"/>
</dbReference>
<evidence type="ECO:0000259" key="3">
    <source>
        <dbReference type="Pfam" id="PF07905"/>
    </source>
</evidence>
<proteinExistence type="inferred from homology"/>
<dbReference type="InterPro" id="IPR042070">
    <property type="entry name" value="PucR_C-HTH_sf"/>
</dbReference>
<evidence type="ECO:0000259" key="4">
    <source>
        <dbReference type="Pfam" id="PF13556"/>
    </source>
</evidence>
<dbReference type="Gene3D" id="1.10.10.2840">
    <property type="entry name" value="PucR C-terminal helix-turn-helix domain"/>
    <property type="match status" value="1"/>
</dbReference>
<comment type="similarity">
    <text evidence="1">Belongs to the CdaR family.</text>
</comment>
<dbReference type="Pfam" id="PF07905">
    <property type="entry name" value="PucR"/>
    <property type="match status" value="1"/>
</dbReference>
<dbReference type="Proteomes" id="UP000655366">
    <property type="component" value="Unassembled WGS sequence"/>
</dbReference>
<reference evidence="6 7" key="1">
    <citation type="submission" date="2020-11" db="EMBL/GenBank/DDBJ databases">
        <title>Arthrobacter antarcticus sp. nov., isolated from Antarctic Soil.</title>
        <authorList>
            <person name="Li J."/>
        </authorList>
    </citation>
    <scope>NUCLEOTIDE SEQUENCE [LARGE SCALE GENOMIC DNA]</scope>
    <source>
        <strain evidence="6 7">Z1-20</strain>
    </source>
</reference>
<evidence type="ECO:0000313" key="6">
    <source>
        <dbReference type="EMBL" id="MBG0738613.1"/>
    </source>
</evidence>